<dbReference type="PANTHER" id="PTHR24024:SF18">
    <property type="entry name" value="SHORT-CHAIN COLLAGEN C4-LIKE"/>
    <property type="match status" value="1"/>
</dbReference>
<name>A0AAE0S9S6_9BIVA</name>
<comment type="caution">
    <text evidence="1">The sequence shown here is derived from an EMBL/GenBank/DDBJ whole genome shotgun (WGS) entry which is preliminary data.</text>
</comment>
<evidence type="ECO:0000313" key="2">
    <source>
        <dbReference type="Proteomes" id="UP001195483"/>
    </source>
</evidence>
<dbReference type="EMBL" id="JAEAOA010000895">
    <property type="protein sequence ID" value="KAK3587951.1"/>
    <property type="molecule type" value="Genomic_DNA"/>
</dbReference>
<dbReference type="AlphaFoldDB" id="A0AAE0S9S6"/>
<reference evidence="1" key="3">
    <citation type="submission" date="2023-05" db="EMBL/GenBank/DDBJ databases">
        <authorList>
            <person name="Smith C.H."/>
        </authorList>
    </citation>
    <scope>NUCLEOTIDE SEQUENCE</scope>
    <source>
        <strain evidence="1">CHS0354</strain>
        <tissue evidence="1">Mantle</tissue>
    </source>
</reference>
<dbReference type="InterPro" id="IPR051077">
    <property type="entry name" value="Ca-dependent_lectin"/>
</dbReference>
<keyword evidence="2" id="KW-1185">Reference proteome</keyword>
<reference evidence="1" key="2">
    <citation type="journal article" date="2021" name="Genome Biol. Evol.">
        <title>Developing a high-quality reference genome for a parasitic bivalve with doubly uniparental inheritance (Bivalvia: Unionida).</title>
        <authorList>
            <person name="Smith C.H."/>
        </authorList>
    </citation>
    <scope>NUCLEOTIDE SEQUENCE</scope>
    <source>
        <strain evidence="1">CHS0354</strain>
        <tissue evidence="1">Mantle</tissue>
    </source>
</reference>
<evidence type="ECO:0000313" key="1">
    <source>
        <dbReference type="EMBL" id="KAK3587951.1"/>
    </source>
</evidence>
<protein>
    <recommendedName>
        <fullName evidence="3">Short-chain collagen C4-like</fullName>
    </recommendedName>
</protein>
<reference evidence="1" key="1">
    <citation type="journal article" date="2021" name="Genome Biol. Evol.">
        <title>A High-Quality Reference Genome for a Parasitic Bivalve with Doubly Uniparental Inheritance (Bivalvia: Unionida).</title>
        <authorList>
            <person name="Smith C.H."/>
        </authorList>
    </citation>
    <scope>NUCLEOTIDE SEQUENCE</scope>
    <source>
        <strain evidence="1">CHS0354</strain>
    </source>
</reference>
<dbReference type="Proteomes" id="UP001195483">
    <property type="component" value="Unassembled WGS sequence"/>
</dbReference>
<sequence>MSREWHRIGYAGGSHHTYTGGSADFLCLPEDPTWGNNMGGTDPSGLIYGAEYELYAGSNPFSVSMEDDSPCCVCKPPRTASLMIPGRTNCYPGWTIEYTGYLMTGYHGHPGATNYVCVDAKAEAIPRGNTNDNGHLMYIVKAKCGSLPCPPYIEGRIVACVVCSK</sequence>
<proteinExistence type="predicted"/>
<organism evidence="1 2">
    <name type="scientific">Potamilus streckersoni</name>
    <dbReference type="NCBI Taxonomy" id="2493646"/>
    <lineage>
        <taxon>Eukaryota</taxon>
        <taxon>Metazoa</taxon>
        <taxon>Spiralia</taxon>
        <taxon>Lophotrochozoa</taxon>
        <taxon>Mollusca</taxon>
        <taxon>Bivalvia</taxon>
        <taxon>Autobranchia</taxon>
        <taxon>Heteroconchia</taxon>
        <taxon>Palaeoheterodonta</taxon>
        <taxon>Unionida</taxon>
        <taxon>Unionoidea</taxon>
        <taxon>Unionidae</taxon>
        <taxon>Ambleminae</taxon>
        <taxon>Lampsilini</taxon>
        <taxon>Potamilus</taxon>
    </lineage>
</organism>
<dbReference type="GO" id="GO:0005615">
    <property type="term" value="C:extracellular space"/>
    <property type="evidence" value="ECO:0007669"/>
    <property type="project" value="TreeGrafter"/>
</dbReference>
<evidence type="ECO:0008006" key="3">
    <source>
        <dbReference type="Google" id="ProtNLM"/>
    </source>
</evidence>
<gene>
    <name evidence="1" type="ORF">CHS0354_014466</name>
</gene>
<accession>A0AAE0S9S6</accession>
<dbReference type="PANTHER" id="PTHR24024">
    <property type="entry name" value="PULMONARY SURFACTANT-ASSOCIATED PROTEIN A"/>
    <property type="match status" value="1"/>
</dbReference>